<dbReference type="InterPro" id="IPR036249">
    <property type="entry name" value="Thioredoxin-like_sf"/>
</dbReference>
<dbReference type="SUPFAM" id="SSF52833">
    <property type="entry name" value="Thioredoxin-like"/>
    <property type="match status" value="1"/>
</dbReference>
<gene>
    <name evidence="2" type="ORF">METZ01_LOCUS456151</name>
</gene>
<organism evidence="2">
    <name type="scientific">marine metagenome</name>
    <dbReference type="NCBI Taxonomy" id="408172"/>
    <lineage>
        <taxon>unclassified sequences</taxon>
        <taxon>metagenomes</taxon>
        <taxon>ecological metagenomes</taxon>
    </lineage>
</organism>
<dbReference type="EMBL" id="UINC01189553">
    <property type="protein sequence ID" value="SVE03297.1"/>
    <property type="molecule type" value="Genomic_DNA"/>
</dbReference>
<sequence length="63" mass="7352">MLCDEKHEMLESYGVWGKKKFIGREYMGISRVTYIIDQKGIISNIYEKVKTTSHARDLLKDLA</sequence>
<dbReference type="Gene3D" id="3.40.30.10">
    <property type="entry name" value="Glutaredoxin"/>
    <property type="match status" value="1"/>
</dbReference>
<dbReference type="InterPro" id="IPR000866">
    <property type="entry name" value="AhpC/TSA"/>
</dbReference>
<dbReference type="Pfam" id="PF00578">
    <property type="entry name" value="AhpC-TSA"/>
    <property type="match status" value="1"/>
</dbReference>
<evidence type="ECO:0000313" key="2">
    <source>
        <dbReference type="EMBL" id="SVE03297.1"/>
    </source>
</evidence>
<evidence type="ECO:0000259" key="1">
    <source>
        <dbReference type="Pfam" id="PF00578"/>
    </source>
</evidence>
<feature type="domain" description="Alkyl hydroperoxide reductase subunit C/ Thiol specific antioxidant" evidence="1">
    <location>
        <begin position="1"/>
        <end position="43"/>
    </location>
</feature>
<proteinExistence type="predicted"/>
<dbReference type="AlphaFoldDB" id="A0A383A675"/>
<protein>
    <recommendedName>
        <fullName evidence="1">Alkyl hydroperoxide reductase subunit C/ Thiol specific antioxidant domain-containing protein</fullName>
    </recommendedName>
</protein>
<dbReference type="GO" id="GO:0016491">
    <property type="term" value="F:oxidoreductase activity"/>
    <property type="evidence" value="ECO:0007669"/>
    <property type="project" value="InterPro"/>
</dbReference>
<accession>A0A383A675</accession>
<dbReference type="GO" id="GO:0016209">
    <property type="term" value="F:antioxidant activity"/>
    <property type="evidence" value="ECO:0007669"/>
    <property type="project" value="InterPro"/>
</dbReference>
<name>A0A383A675_9ZZZZ</name>
<reference evidence="2" key="1">
    <citation type="submission" date="2018-05" db="EMBL/GenBank/DDBJ databases">
        <authorList>
            <person name="Lanie J.A."/>
            <person name="Ng W.-L."/>
            <person name="Kazmierczak K.M."/>
            <person name="Andrzejewski T.M."/>
            <person name="Davidsen T.M."/>
            <person name="Wayne K.J."/>
            <person name="Tettelin H."/>
            <person name="Glass J.I."/>
            <person name="Rusch D."/>
            <person name="Podicherti R."/>
            <person name="Tsui H.-C.T."/>
            <person name="Winkler M.E."/>
        </authorList>
    </citation>
    <scope>NUCLEOTIDE SEQUENCE</scope>
</reference>